<sequence>MQPPTVKAAFSSLVAMSQYYPIYYALHKNKIPELLTVFAMCKLLITTTKYSGCPTSCNKDEEDIVTTGCSHFAATGQQCANPTKEYLGNSRSRAQCPTHRDEGYGDTNNR</sequence>
<evidence type="ECO:0000313" key="2">
    <source>
        <dbReference type="EMBL" id="PCD23170.1"/>
    </source>
</evidence>
<reference evidence="2 3" key="2">
    <citation type="journal article" date="2017" name="Sci. Rep.">
        <title>A mobile pathogenicity chromosome in Fusarium oxysporum for infection of multiple cucurbit species.</title>
        <authorList>
            <person name="van Dam P."/>
            <person name="Fokkens L."/>
            <person name="Ayukawa Y."/>
            <person name="van der Gragt M."/>
            <person name="Ter Horst A."/>
            <person name="Brankovics B."/>
            <person name="Houterman P.M."/>
            <person name="Arie T."/>
            <person name="Rep M."/>
        </authorList>
    </citation>
    <scope>NUCLEOTIDE SEQUENCE [LARGE SCALE GENOMIC DNA]</scope>
    <source>
        <strain evidence="2 3">Forc016</strain>
    </source>
</reference>
<feature type="region of interest" description="Disordered" evidence="1">
    <location>
        <begin position="86"/>
        <end position="110"/>
    </location>
</feature>
<dbReference type="AlphaFoldDB" id="A0A2H3FYI3"/>
<dbReference type="EMBL" id="MABQ02000011">
    <property type="protein sequence ID" value="PCD23170.1"/>
    <property type="molecule type" value="Genomic_DNA"/>
</dbReference>
<gene>
    <name evidence="2" type="ORF">AU210_014693</name>
</gene>
<accession>A0A2H3FYI3</accession>
<reference evidence="2 3" key="1">
    <citation type="journal article" date="2016" name="Environ. Microbiol.">
        <title>Effector profiles distinguish formae speciales of Fusarium oxysporum.</title>
        <authorList>
            <person name="van Dam P."/>
            <person name="Fokkens L."/>
            <person name="Schmidt S.M."/>
            <person name="Linmans J.H."/>
            <person name="Kistler H.C."/>
            <person name="Ma L.J."/>
            <person name="Rep M."/>
        </authorList>
    </citation>
    <scope>NUCLEOTIDE SEQUENCE [LARGE SCALE GENOMIC DNA]</scope>
    <source>
        <strain evidence="2 3">Forc016</strain>
    </source>
</reference>
<dbReference type="Proteomes" id="UP000219602">
    <property type="component" value="Chromosome 13"/>
</dbReference>
<comment type="caution">
    <text evidence="2">The sequence shown here is derived from an EMBL/GenBank/DDBJ whole genome shotgun (WGS) entry which is preliminary data.</text>
</comment>
<feature type="compositionally biased region" description="Basic and acidic residues" evidence="1">
    <location>
        <begin position="98"/>
        <end position="110"/>
    </location>
</feature>
<evidence type="ECO:0000313" key="3">
    <source>
        <dbReference type="Proteomes" id="UP000219602"/>
    </source>
</evidence>
<proteinExistence type="predicted"/>
<evidence type="ECO:0000256" key="1">
    <source>
        <dbReference type="SAM" id="MobiDB-lite"/>
    </source>
</evidence>
<name>A0A2H3FYI3_FUSOX</name>
<protein>
    <submittedName>
        <fullName evidence="2">Uncharacterized protein</fullName>
    </submittedName>
</protein>
<organism evidence="2 3">
    <name type="scientific">Fusarium oxysporum f. sp. radicis-cucumerinum</name>
    <dbReference type="NCBI Taxonomy" id="327505"/>
    <lineage>
        <taxon>Eukaryota</taxon>
        <taxon>Fungi</taxon>
        <taxon>Dikarya</taxon>
        <taxon>Ascomycota</taxon>
        <taxon>Pezizomycotina</taxon>
        <taxon>Sordariomycetes</taxon>
        <taxon>Hypocreomycetidae</taxon>
        <taxon>Hypocreales</taxon>
        <taxon>Nectriaceae</taxon>
        <taxon>Fusarium</taxon>
        <taxon>Fusarium oxysporum species complex</taxon>
    </lineage>
</organism>